<name>A0A670HWC1_PODMU</name>
<dbReference type="InterPro" id="IPR017907">
    <property type="entry name" value="Znf_RING_CS"/>
</dbReference>
<dbReference type="AlphaFoldDB" id="A0A670HWC1"/>
<dbReference type="CDD" id="cd16594">
    <property type="entry name" value="RING-HC_TRIM7-like_C-IV"/>
    <property type="match status" value="1"/>
</dbReference>
<dbReference type="PANTHER" id="PTHR24103">
    <property type="entry name" value="E3 UBIQUITIN-PROTEIN LIGASE TRIM"/>
    <property type="match status" value="1"/>
</dbReference>
<dbReference type="InterPro" id="IPR013320">
    <property type="entry name" value="ConA-like_dom_sf"/>
</dbReference>
<dbReference type="GeneID" id="114592019"/>
<dbReference type="PROSITE" id="PS50119">
    <property type="entry name" value="ZF_BBOX"/>
    <property type="match status" value="1"/>
</dbReference>
<dbReference type="Pfam" id="PF13445">
    <property type="entry name" value="zf-RING_UBOX"/>
    <property type="match status" value="1"/>
</dbReference>
<keyword evidence="8" id="KW-0175">Coiled coil</keyword>
<keyword evidence="4 7" id="KW-0863">Zinc-finger</keyword>
<dbReference type="InterPro" id="IPR001841">
    <property type="entry name" value="Znf_RING"/>
</dbReference>
<dbReference type="InterPro" id="IPR001870">
    <property type="entry name" value="B30.2/SPRY"/>
</dbReference>
<dbReference type="SUPFAM" id="SSF57850">
    <property type="entry name" value="RING/U-box"/>
    <property type="match status" value="1"/>
</dbReference>
<dbReference type="SMART" id="SM00589">
    <property type="entry name" value="PRY"/>
    <property type="match status" value="1"/>
</dbReference>
<dbReference type="SMART" id="SM00184">
    <property type="entry name" value="RING"/>
    <property type="match status" value="1"/>
</dbReference>
<organism evidence="12 13">
    <name type="scientific">Podarcis muralis</name>
    <name type="common">Wall lizard</name>
    <name type="synonym">Lacerta muralis</name>
    <dbReference type="NCBI Taxonomy" id="64176"/>
    <lineage>
        <taxon>Eukaryota</taxon>
        <taxon>Metazoa</taxon>
        <taxon>Chordata</taxon>
        <taxon>Craniata</taxon>
        <taxon>Vertebrata</taxon>
        <taxon>Euteleostomi</taxon>
        <taxon>Lepidosauria</taxon>
        <taxon>Squamata</taxon>
        <taxon>Bifurcata</taxon>
        <taxon>Unidentata</taxon>
        <taxon>Episquamata</taxon>
        <taxon>Laterata</taxon>
        <taxon>Lacertibaenia</taxon>
        <taxon>Lacertidae</taxon>
        <taxon>Podarcis</taxon>
    </lineage>
</organism>
<accession>A0A670HWC1</accession>
<dbReference type="InterPro" id="IPR043136">
    <property type="entry name" value="B30.2/SPRY_sf"/>
</dbReference>
<keyword evidence="5" id="KW-0862">Zinc</keyword>
<dbReference type="Pfam" id="PF13765">
    <property type="entry name" value="PRY"/>
    <property type="match status" value="1"/>
</dbReference>
<dbReference type="FunFam" id="2.60.120.920:FF:000004">
    <property type="entry name" value="Butyrophilin subfamily 1 member A1"/>
    <property type="match status" value="1"/>
</dbReference>
<reference evidence="12" key="2">
    <citation type="submission" date="2025-08" db="UniProtKB">
        <authorList>
            <consortium name="Ensembl"/>
        </authorList>
    </citation>
    <scope>IDENTIFICATION</scope>
</reference>
<dbReference type="SUPFAM" id="SSF57845">
    <property type="entry name" value="B-box zinc-binding domain"/>
    <property type="match status" value="1"/>
</dbReference>
<evidence type="ECO:0000256" key="5">
    <source>
        <dbReference type="ARBA" id="ARBA00022833"/>
    </source>
</evidence>
<keyword evidence="13" id="KW-1185">Reference proteome</keyword>
<dbReference type="Proteomes" id="UP000472272">
    <property type="component" value="Chromosome 2"/>
</dbReference>
<feature type="coiled-coil region" evidence="8">
    <location>
        <begin position="277"/>
        <end position="304"/>
    </location>
</feature>
<feature type="domain" description="B box-type" evidence="10">
    <location>
        <begin position="92"/>
        <end position="133"/>
    </location>
</feature>
<dbReference type="InterPro" id="IPR027370">
    <property type="entry name" value="Znf-RING_euk"/>
</dbReference>
<dbReference type="InterPro" id="IPR050143">
    <property type="entry name" value="TRIM/RBCC"/>
</dbReference>
<evidence type="ECO:0000256" key="3">
    <source>
        <dbReference type="ARBA" id="ARBA00022723"/>
    </source>
</evidence>
<dbReference type="CDD" id="cd19762">
    <property type="entry name" value="Bbox2_TRIM7-like"/>
    <property type="match status" value="1"/>
</dbReference>
<dbReference type="SUPFAM" id="SSF49899">
    <property type="entry name" value="Concanavalin A-like lectins/glucanases"/>
    <property type="match status" value="1"/>
</dbReference>
<evidence type="ECO:0000259" key="9">
    <source>
        <dbReference type="PROSITE" id="PS50089"/>
    </source>
</evidence>
<keyword evidence="3" id="KW-0479">Metal-binding</keyword>
<dbReference type="OrthoDB" id="6105938at2759"/>
<dbReference type="PROSITE" id="PS50188">
    <property type="entry name" value="B302_SPRY"/>
    <property type="match status" value="1"/>
</dbReference>
<dbReference type="Ensembl" id="ENSPMRT00000004096.1">
    <property type="protein sequence ID" value="ENSPMRP00000003831.1"/>
    <property type="gene ID" value="ENSPMRG00000002650.1"/>
</dbReference>
<sequence>MDHPGGPIQALCLEATCSICLEFFKDPVILDCGHNFCQGCLAQCCEEGGKSVSCPQCREAVPRESPRPNWQLASMTEILRKLEEEGSGAEAKEGGLCHKHREPLKLFCKEDRVPICVVCDKSKEHRDHRVIPIEEVTQQEKAELKCLEKEREILADRKLAEELRSKECLTELEMEKQRVVSAFERMYNFLEEMELLRLAKLEGLKKEVEVIQKENLTRLTEEISHLSNLITEVERNCQQPENEFPQDIKKVLSRYEKGQVRQMVDLSPGLEEKFRIYSQTNSALEEAMEKYKESLEEAVNKESLNQDLYKVNFTLDPDTANPFLILSEDLKSVRRGSRYQSVPDNPERFDIMMSVLGRERFASGRHWWEVEVEENLGRWAVGVARESVRRKGQVRISPDEGFWAVGKSFHNSHDSSSPCQILAFTSPKPTPLILRRNKLRKIRVSLSYEEGRVEFFDVDSDDLIFAFQLASFSGEKILPFFRVWRGVRLKC</sequence>
<feature type="domain" description="B30.2/SPRY" evidence="11">
    <location>
        <begin position="293"/>
        <end position="491"/>
    </location>
</feature>
<proteinExistence type="inferred from homology"/>
<dbReference type="InterPro" id="IPR006574">
    <property type="entry name" value="PRY"/>
</dbReference>
<dbReference type="KEGG" id="pmua:114592019"/>
<evidence type="ECO:0000259" key="10">
    <source>
        <dbReference type="PROSITE" id="PS50119"/>
    </source>
</evidence>
<dbReference type="InterPro" id="IPR003879">
    <property type="entry name" value="Butyrophylin_SPRY"/>
</dbReference>
<feature type="domain" description="RING-type" evidence="9">
    <location>
        <begin position="17"/>
        <end position="58"/>
    </location>
</feature>
<reference evidence="12" key="3">
    <citation type="submission" date="2025-09" db="UniProtKB">
        <authorList>
            <consortium name="Ensembl"/>
        </authorList>
    </citation>
    <scope>IDENTIFICATION</scope>
</reference>
<evidence type="ECO:0000256" key="8">
    <source>
        <dbReference type="SAM" id="Coils"/>
    </source>
</evidence>
<comment type="function">
    <text evidence="6">Neurotoxin that produces dose-dependent hypolocomotion and hyperalgesia in mice. May directly act on the central nervous system, as it is 6500-fold more potent when administered intracerebroventricularly than intraperitoneal.</text>
</comment>
<dbReference type="InterPro" id="IPR003877">
    <property type="entry name" value="SPRY_dom"/>
</dbReference>
<dbReference type="PROSITE" id="PS50089">
    <property type="entry name" value="ZF_RING_2"/>
    <property type="match status" value="1"/>
</dbReference>
<dbReference type="InterPro" id="IPR013083">
    <property type="entry name" value="Znf_RING/FYVE/PHD"/>
</dbReference>
<dbReference type="RefSeq" id="XP_028575660.1">
    <property type="nucleotide sequence ID" value="XM_028719827.1"/>
</dbReference>
<dbReference type="InterPro" id="IPR000315">
    <property type="entry name" value="Znf_B-box"/>
</dbReference>
<dbReference type="Pfam" id="PF00622">
    <property type="entry name" value="SPRY"/>
    <property type="match status" value="1"/>
</dbReference>
<dbReference type="Gene3D" id="3.30.40.10">
    <property type="entry name" value="Zinc/RING finger domain, C3HC4 (zinc finger)"/>
    <property type="match status" value="1"/>
</dbReference>
<keyword evidence="2" id="KW-0800">Toxin</keyword>
<dbReference type="SMART" id="SM00336">
    <property type="entry name" value="BBOX"/>
    <property type="match status" value="1"/>
</dbReference>
<evidence type="ECO:0000256" key="4">
    <source>
        <dbReference type="ARBA" id="ARBA00022771"/>
    </source>
</evidence>
<dbReference type="Gene3D" id="3.30.160.60">
    <property type="entry name" value="Classic Zinc Finger"/>
    <property type="match status" value="1"/>
</dbReference>
<evidence type="ECO:0000256" key="6">
    <source>
        <dbReference type="ARBA" id="ARBA00034460"/>
    </source>
</evidence>
<evidence type="ECO:0000256" key="1">
    <source>
        <dbReference type="ARBA" id="ARBA00009651"/>
    </source>
</evidence>
<dbReference type="Pfam" id="PF00643">
    <property type="entry name" value="zf-B_box"/>
    <property type="match status" value="1"/>
</dbReference>
<dbReference type="SMART" id="SM00449">
    <property type="entry name" value="SPRY"/>
    <property type="match status" value="1"/>
</dbReference>
<protein>
    <submittedName>
        <fullName evidence="12">Zinc finger protein RFP-like</fullName>
    </submittedName>
</protein>
<evidence type="ECO:0000256" key="2">
    <source>
        <dbReference type="ARBA" id="ARBA00022699"/>
    </source>
</evidence>
<dbReference type="PRINTS" id="PR01407">
    <property type="entry name" value="BUTYPHLNCDUF"/>
</dbReference>
<dbReference type="GeneTree" id="ENSGT01030000234669"/>
<dbReference type="PROSITE" id="PS00518">
    <property type="entry name" value="ZF_RING_1"/>
    <property type="match status" value="1"/>
</dbReference>
<dbReference type="CDD" id="cd12888">
    <property type="entry name" value="SPRY_PRY_TRIM7_like"/>
    <property type="match status" value="1"/>
</dbReference>
<dbReference type="GO" id="GO:0008270">
    <property type="term" value="F:zinc ion binding"/>
    <property type="evidence" value="ECO:0007669"/>
    <property type="project" value="UniProtKB-KW"/>
</dbReference>
<comment type="similarity">
    <text evidence="1">Belongs to the ohanin/vespryn family.</text>
</comment>
<evidence type="ECO:0000259" key="11">
    <source>
        <dbReference type="PROSITE" id="PS50188"/>
    </source>
</evidence>
<keyword evidence="2" id="KW-0528">Neurotoxin</keyword>
<reference evidence="12 13" key="1">
    <citation type="journal article" date="2019" name="Proc. Natl. Acad. Sci. U.S.A.">
        <title>Regulatory changes in pterin and carotenoid genes underlie balanced color polymorphisms in the wall lizard.</title>
        <authorList>
            <person name="Andrade P."/>
            <person name="Pinho C."/>
            <person name="Perez I de Lanuza G."/>
            <person name="Afonso S."/>
            <person name="Brejcha J."/>
            <person name="Rubin C.J."/>
            <person name="Wallerman O."/>
            <person name="Pereira P."/>
            <person name="Sabatino S.J."/>
            <person name="Bellati A."/>
            <person name="Pellitteri-Rosa D."/>
            <person name="Bosakova Z."/>
            <person name="Bunikis I."/>
            <person name="Carretero M.A."/>
            <person name="Feiner N."/>
            <person name="Marsik P."/>
            <person name="Pauperio F."/>
            <person name="Salvi D."/>
            <person name="Soler L."/>
            <person name="While G.M."/>
            <person name="Uller T."/>
            <person name="Font E."/>
            <person name="Andersson L."/>
            <person name="Carneiro M."/>
        </authorList>
    </citation>
    <scope>NUCLEOTIDE SEQUENCE</scope>
</reference>
<dbReference type="Gene3D" id="2.60.120.920">
    <property type="match status" value="1"/>
</dbReference>
<evidence type="ECO:0000256" key="7">
    <source>
        <dbReference type="PROSITE-ProRule" id="PRU00024"/>
    </source>
</evidence>
<evidence type="ECO:0000313" key="13">
    <source>
        <dbReference type="Proteomes" id="UP000472272"/>
    </source>
</evidence>
<gene>
    <name evidence="12" type="primary">LOC114592019</name>
</gene>
<dbReference type="OMA" id="VEERHQA"/>
<evidence type="ECO:0000313" key="12">
    <source>
        <dbReference type="Ensembl" id="ENSPMRP00000003831.1"/>
    </source>
</evidence>